<sequence>MKIYNNMQTFETTLVVTQNDLDELNHVNNIRYVEWVQDIAKAHWLKNASSKIIKDYHWVMLSHYIEYKSSALLNDVIKLKTYVINSEGVTTTRIVEIYNDADKLLAKSETTWCLISSKTKRPSRITPEIINLFS</sequence>
<organism evidence="4 5">
    <name type="scientific">Mariniflexile soesokkakense</name>
    <dbReference type="NCBI Taxonomy" id="1343160"/>
    <lineage>
        <taxon>Bacteria</taxon>
        <taxon>Pseudomonadati</taxon>
        <taxon>Bacteroidota</taxon>
        <taxon>Flavobacteriia</taxon>
        <taxon>Flavobacteriales</taxon>
        <taxon>Flavobacteriaceae</taxon>
        <taxon>Mariniflexile</taxon>
    </lineage>
</organism>
<feature type="domain" description="Acyl-ACP thioesterase N-terminal hotdog" evidence="3">
    <location>
        <begin position="10"/>
        <end position="132"/>
    </location>
</feature>
<dbReference type="Pfam" id="PF01643">
    <property type="entry name" value="Acyl-ACP_TE"/>
    <property type="match status" value="1"/>
</dbReference>
<dbReference type="InterPro" id="IPR029069">
    <property type="entry name" value="HotDog_dom_sf"/>
</dbReference>
<dbReference type="InterPro" id="IPR002864">
    <property type="entry name" value="Acyl-ACP_thioesterase_NHD"/>
</dbReference>
<dbReference type="InterPro" id="IPR050563">
    <property type="entry name" value="4-hydroxybenzoyl-CoA_TE"/>
</dbReference>
<dbReference type="PANTHER" id="PTHR31793:SF27">
    <property type="entry name" value="NOVEL THIOESTERASE SUPERFAMILY DOMAIN AND SAPOSIN A-TYPE DOMAIN CONTAINING PROTEIN (0610012H03RIK)"/>
    <property type="match status" value="1"/>
</dbReference>
<evidence type="ECO:0000256" key="2">
    <source>
        <dbReference type="ARBA" id="ARBA00022801"/>
    </source>
</evidence>
<name>A0ABV0A6J8_9FLAO</name>
<dbReference type="PANTHER" id="PTHR31793">
    <property type="entry name" value="4-HYDROXYBENZOYL-COA THIOESTERASE FAMILY MEMBER"/>
    <property type="match status" value="1"/>
</dbReference>
<protein>
    <submittedName>
        <fullName evidence="4">Thioesterase family protein</fullName>
        <ecNumber evidence="4">3.1.2.-</ecNumber>
    </submittedName>
</protein>
<keyword evidence="2 4" id="KW-0378">Hydrolase</keyword>
<dbReference type="EMBL" id="JAZHYP010000001">
    <property type="protein sequence ID" value="MEN3322258.1"/>
    <property type="molecule type" value="Genomic_DNA"/>
</dbReference>
<dbReference type="SUPFAM" id="SSF54637">
    <property type="entry name" value="Thioesterase/thiol ester dehydrase-isomerase"/>
    <property type="match status" value="1"/>
</dbReference>
<evidence type="ECO:0000256" key="1">
    <source>
        <dbReference type="ARBA" id="ARBA00005953"/>
    </source>
</evidence>
<dbReference type="GO" id="GO:0016787">
    <property type="term" value="F:hydrolase activity"/>
    <property type="evidence" value="ECO:0007669"/>
    <property type="project" value="UniProtKB-KW"/>
</dbReference>
<evidence type="ECO:0000313" key="5">
    <source>
        <dbReference type="Proteomes" id="UP001416393"/>
    </source>
</evidence>
<dbReference type="Gene3D" id="3.10.129.10">
    <property type="entry name" value="Hotdog Thioesterase"/>
    <property type="match status" value="2"/>
</dbReference>
<evidence type="ECO:0000259" key="3">
    <source>
        <dbReference type="Pfam" id="PF01643"/>
    </source>
</evidence>
<proteinExistence type="inferred from homology"/>
<dbReference type="RefSeq" id="WP_346239803.1">
    <property type="nucleotide sequence ID" value="NZ_JAZHYP010000001.1"/>
</dbReference>
<accession>A0ABV0A6J8</accession>
<dbReference type="CDD" id="cd00586">
    <property type="entry name" value="4HBT"/>
    <property type="match status" value="1"/>
</dbReference>
<reference evidence="4 5" key="1">
    <citation type="submission" date="2024-01" db="EMBL/GenBank/DDBJ databases">
        <title>Mariniflexile litorale sp. nov., isolated from the shallow sediments of the Sea of Japan.</title>
        <authorList>
            <person name="Romanenko L."/>
            <person name="Bystritskaya E."/>
            <person name="Isaeva M."/>
        </authorList>
    </citation>
    <scope>NUCLEOTIDE SEQUENCE [LARGE SCALE GENOMIC DNA]</scope>
    <source>
        <strain evidence="4 5">KCTC 32427</strain>
    </source>
</reference>
<comment type="similarity">
    <text evidence="1">Belongs to the 4-hydroxybenzoyl-CoA thioesterase family.</text>
</comment>
<gene>
    <name evidence="4" type="ORF">VP395_00835</name>
</gene>
<dbReference type="EC" id="3.1.2.-" evidence="4"/>
<comment type="caution">
    <text evidence="4">The sequence shown here is derived from an EMBL/GenBank/DDBJ whole genome shotgun (WGS) entry which is preliminary data.</text>
</comment>
<dbReference type="Proteomes" id="UP001416393">
    <property type="component" value="Unassembled WGS sequence"/>
</dbReference>
<keyword evidence="5" id="KW-1185">Reference proteome</keyword>
<evidence type="ECO:0000313" key="4">
    <source>
        <dbReference type="EMBL" id="MEN3322258.1"/>
    </source>
</evidence>